<evidence type="ECO:0000313" key="2">
    <source>
        <dbReference type="Proteomes" id="UP000095472"/>
    </source>
</evidence>
<dbReference type="Proteomes" id="UP000095472">
    <property type="component" value="Chromosome"/>
</dbReference>
<gene>
    <name evidence="1" type="ORF">BH720_014200</name>
</gene>
<evidence type="ECO:0000313" key="1">
    <source>
        <dbReference type="EMBL" id="XPM66380.1"/>
    </source>
</evidence>
<reference evidence="1 2" key="1">
    <citation type="journal article" date="2016" name="Genome Announc.">
        <title>Draft Genome Sequence of the Thermotolerant Cyanobacterium Desertifilum sp. IPPAS B-1220.</title>
        <authorList>
            <person name="Mironov K.S."/>
            <person name="Sinetova M.A."/>
            <person name="Bolatkhan K."/>
            <person name="Zayadan B.K."/>
            <person name="Ustinova V.V."/>
            <person name="Kupriyanova E.V."/>
            <person name="Skrypnik A.N."/>
            <person name="Gogoleva N.E."/>
            <person name="Gogolev Y.V."/>
            <person name="Los D.A."/>
        </authorList>
    </citation>
    <scope>NUCLEOTIDE SEQUENCE [LARGE SCALE GENOMIC DNA]</scope>
    <source>
        <strain evidence="1 2">IPPAS B-1220</strain>
    </source>
</reference>
<proteinExistence type="predicted"/>
<protein>
    <submittedName>
        <fullName evidence="1">Uncharacterized protein</fullName>
    </submittedName>
</protein>
<organism evidence="1 2">
    <name type="scientific">Desertifilum tharense IPPAS B-1220</name>
    <dbReference type="NCBI Taxonomy" id="1781255"/>
    <lineage>
        <taxon>Bacteria</taxon>
        <taxon>Bacillati</taxon>
        <taxon>Cyanobacteriota</taxon>
        <taxon>Cyanophyceae</taxon>
        <taxon>Desertifilales</taxon>
        <taxon>Desertifilaceae</taxon>
        <taxon>Desertifilum</taxon>
    </lineage>
</organism>
<name>A0ACD5GZD2_9CYAN</name>
<dbReference type="EMBL" id="CP182909">
    <property type="protein sequence ID" value="XPM66380.1"/>
    <property type="molecule type" value="Genomic_DNA"/>
</dbReference>
<sequence>MDHPNAAQSGVNLEETPSNAIDSDDYELEPLPNSERQQLRQRSKWIVGLGLLLLIGGGGFIGWRLLAGGAPSQPPPPPNSKCRARRLKLPRLNGNLSPKRPILSEP</sequence>
<keyword evidence="2" id="KW-1185">Reference proteome</keyword>
<accession>A0ACD5GZD2</accession>